<dbReference type="AlphaFoldDB" id="A0A1V4HSS5"/>
<evidence type="ECO:0000313" key="2">
    <source>
        <dbReference type="Proteomes" id="UP000190626"/>
    </source>
</evidence>
<dbReference type="EMBL" id="MBTG01000001">
    <property type="protein sequence ID" value="OPH61882.1"/>
    <property type="molecule type" value="Genomic_DNA"/>
</dbReference>
<proteinExistence type="predicted"/>
<evidence type="ECO:0000313" key="1">
    <source>
        <dbReference type="EMBL" id="OPH61882.1"/>
    </source>
</evidence>
<organism evidence="1 2">
    <name type="scientific">Paenibacillus ferrarius</name>
    <dbReference type="NCBI Taxonomy" id="1469647"/>
    <lineage>
        <taxon>Bacteria</taxon>
        <taxon>Bacillati</taxon>
        <taxon>Bacillota</taxon>
        <taxon>Bacilli</taxon>
        <taxon>Bacillales</taxon>
        <taxon>Paenibacillaceae</taxon>
        <taxon>Paenibacillus</taxon>
    </lineage>
</organism>
<dbReference type="Proteomes" id="UP000190626">
    <property type="component" value="Unassembled WGS sequence"/>
</dbReference>
<gene>
    <name evidence="1" type="ORF">BC351_01170</name>
</gene>
<comment type="caution">
    <text evidence="1">The sequence shown here is derived from an EMBL/GenBank/DDBJ whole genome shotgun (WGS) entry which is preliminary data.</text>
</comment>
<keyword evidence="2" id="KW-1185">Reference proteome</keyword>
<accession>A0A1V4HSS5</accession>
<dbReference type="STRING" id="1469647.BC351_01170"/>
<sequence length="85" mass="9733">MASIKDIINTALERNIVSAQFINGSLMEISRATKRKPAFLKVAVEEDTAADFLGYGEARKMGIMLFIDREEWKKLNREINEKENN</sequence>
<reference evidence="2" key="1">
    <citation type="submission" date="2016-07" db="EMBL/GenBank/DDBJ databases">
        <authorList>
            <person name="Florea S."/>
            <person name="Webb J.S."/>
            <person name="Jaromczyk J."/>
            <person name="Schardl C.L."/>
        </authorList>
    </citation>
    <scope>NUCLEOTIDE SEQUENCE [LARGE SCALE GENOMIC DNA]</scope>
    <source>
        <strain evidence="2">CY1</strain>
    </source>
</reference>
<dbReference type="RefSeq" id="WP_079408883.1">
    <property type="nucleotide sequence ID" value="NZ_MBTG01000001.1"/>
</dbReference>
<protein>
    <submittedName>
        <fullName evidence="1">Uncharacterized protein</fullName>
    </submittedName>
</protein>
<name>A0A1V4HSS5_9BACL</name>